<dbReference type="Pfam" id="PF00300">
    <property type="entry name" value="His_Phos_1"/>
    <property type="match status" value="1"/>
</dbReference>
<dbReference type="InterPro" id="IPR029033">
    <property type="entry name" value="His_PPase_superfam"/>
</dbReference>
<dbReference type="CDD" id="cd07067">
    <property type="entry name" value="HP_PGM_like"/>
    <property type="match status" value="1"/>
</dbReference>
<protein>
    <recommendedName>
        <fullName evidence="4">Phosphoglycerate mutase-like protein</fullName>
    </recommendedName>
</protein>
<evidence type="ECO:0000313" key="2">
    <source>
        <dbReference type="EMBL" id="GMK55600.1"/>
    </source>
</evidence>
<dbReference type="AlphaFoldDB" id="A0AAD3TSG6"/>
<dbReference type="SUPFAM" id="SSF53254">
    <property type="entry name" value="Phosphoglycerate mutase-like"/>
    <property type="match status" value="1"/>
</dbReference>
<feature type="compositionally biased region" description="Basic and acidic residues" evidence="1">
    <location>
        <begin position="1"/>
        <end position="26"/>
    </location>
</feature>
<gene>
    <name evidence="2" type="primary">PMU1</name>
    <name evidence="2" type="ORF">CspeluHIS016_0206560</name>
</gene>
<dbReference type="Proteomes" id="UP001222932">
    <property type="component" value="Unassembled WGS sequence"/>
</dbReference>
<evidence type="ECO:0008006" key="4">
    <source>
        <dbReference type="Google" id="ProtNLM"/>
    </source>
</evidence>
<sequence>MAFDAAHHDAASTRDGHIPHALHPDDPAVAATETGGPGTSPGDLEKPHEYRYETIKGFFLQTEGPKQVDFDVLLARSFGLLDTSPERWTNLRAAVSELQRSAEEGVTYKVLFLGRHGQGWHNFAASKYGHDPWEAHYTYMTTDGELTWGPDPELTELGHEQARTVRRAWGREVEAGAPIDDMTWFVSPLTRTCQTFLDSWEGLYSSPEVWEDWREIYGAHTCDRRSPRTYIAERFPMMQIEEAMTEDDELWRADERETDQHMQMRMRRAMDRVMANNYRTYISVTAHSAILRNLLPVLGHQPYPLATGEMIPVVVKATRLRKA</sequence>
<dbReference type="InterPro" id="IPR050275">
    <property type="entry name" value="PGM_Phosphatase"/>
</dbReference>
<comment type="caution">
    <text evidence="2">The sequence shown here is derived from an EMBL/GenBank/DDBJ whole genome shotgun (WGS) entry which is preliminary data.</text>
</comment>
<evidence type="ECO:0000256" key="1">
    <source>
        <dbReference type="SAM" id="MobiDB-lite"/>
    </source>
</evidence>
<organism evidence="2 3">
    <name type="scientific">Cutaneotrichosporon spelunceum</name>
    <dbReference type="NCBI Taxonomy" id="1672016"/>
    <lineage>
        <taxon>Eukaryota</taxon>
        <taxon>Fungi</taxon>
        <taxon>Dikarya</taxon>
        <taxon>Basidiomycota</taxon>
        <taxon>Agaricomycotina</taxon>
        <taxon>Tremellomycetes</taxon>
        <taxon>Trichosporonales</taxon>
        <taxon>Trichosporonaceae</taxon>
        <taxon>Cutaneotrichosporon</taxon>
    </lineage>
</organism>
<name>A0AAD3TSG6_9TREE</name>
<reference evidence="2" key="2">
    <citation type="submission" date="2023-06" db="EMBL/GenBank/DDBJ databases">
        <authorList>
            <person name="Kobayashi Y."/>
            <person name="Kayamori A."/>
            <person name="Aoki K."/>
            <person name="Shiwa Y."/>
            <person name="Fujita N."/>
            <person name="Sugita T."/>
            <person name="Iwasaki W."/>
            <person name="Tanaka N."/>
            <person name="Takashima M."/>
        </authorList>
    </citation>
    <scope>NUCLEOTIDE SEQUENCE</scope>
    <source>
        <strain evidence="2">HIS016</strain>
    </source>
</reference>
<evidence type="ECO:0000313" key="3">
    <source>
        <dbReference type="Proteomes" id="UP001222932"/>
    </source>
</evidence>
<dbReference type="GO" id="GO:0016791">
    <property type="term" value="F:phosphatase activity"/>
    <property type="evidence" value="ECO:0007669"/>
    <property type="project" value="TreeGrafter"/>
</dbReference>
<dbReference type="SMART" id="SM00855">
    <property type="entry name" value="PGAM"/>
    <property type="match status" value="1"/>
</dbReference>
<dbReference type="PANTHER" id="PTHR48100:SF1">
    <property type="entry name" value="HISTIDINE PHOSPHATASE FAMILY PROTEIN-RELATED"/>
    <property type="match status" value="1"/>
</dbReference>
<feature type="region of interest" description="Disordered" evidence="1">
    <location>
        <begin position="1"/>
        <end position="46"/>
    </location>
</feature>
<keyword evidence="3" id="KW-1185">Reference proteome</keyword>
<dbReference type="InterPro" id="IPR013078">
    <property type="entry name" value="His_Pase_superF_clade-1"/>
</dbReference>
<dbReference type="PANTHER" id="PTHR48100">
    <property type="entry name" value="BROAD-SPECIFICITY PHOSPHATASE YOR283W-RELATED"/>
    <property type="match status" value="1"/>
</dbReference>
<dbReference type="Gene3D" id="3.40.50.1240">
    <property type="entry name" value="Phosphoglycerate mutase-like"/>
    <property type="match status" value="1"/>
</dbReference>
<dbReference type="GO" id="GO:0005737">
    <property type="term" value="C:cytoplasm"/>
    <property type="evidence" value="ECO:0007669"/>
    <property type="project" value="TreeGrafter"/>
</dbReference>
<accession>A0AAD3TSG6</accession>
<proteinExistence type="predicted"/>
<dbReference type="EMBL" id="BTCM01000002">
    <property type="protein sequence ID" value="GMK55600.1"/>
    <property type="molecule type" value="Genomic_DNA"/>
</dbReference>
<reference evidence="2" key="1">
    <citation type="journal article" date="2023" name="BMC Genomics">
        <title>Chromosome-level genome assemblies of Cutaneotrichosporon spp. (Trichosporonales, Basidiomycota) reveal imbalanced evolution between nucleotide sequences and chromosome synteny.</title>
        <authorList>
            <person name="Kobayashi Y."/>
            <person name="Kayamori A."/>
            <person name="Aoki K."/>
            <person name="Shiwa Y."/>
            <person name="Matsutani M."/>
            <person name="Fujita N."/>
            <person name="Sugita T."/>
            <person name="Iwasaki W."/>
            <person name="Tanaka N."/>
            <person name="Takashima M."/>
        </authorList>
    </citation>
    <scope>NUCLEOTIDE SEQUENCE</scope>
    <source>
        <strain evidence="2">HIS016</strain>
    </source>
</reference>